<evidence type="ECO:0000313" key="2">
    <source>
        <dbReference type="EMBL" id="CAD7222573.1"/>
    </source>
</evidence>
<reference evidence="2" key="1">
    <citation type="submission" date="2020-11" db="EMBL/GenBank/DDBJ databases">
        <authorList>
            <person name="Tran Van P."/>
        </authorList>
    </citation>
    <scope>NUCLEOTIDE SEQUENCE</scope>
</reference>
<proteinExistence type="predicted"/>
<protein>
    <submittedName>
        <fullName evidence="2">Uncharacterized protein</fullName>
    </submittedName>
</protein>
<feature type="region of interest" description="Disordered" evidence="1">
    <location>
        <begin position="59"/>
        <end position="79"/>
    </location>
</feature>
<evidence type="ECO:0000256" key="1">
    <source>
        <dbReference type="SAM" id="MobiDB-lite"/>
    </source>
</evidence>
<dbReference type="EMBL" id="OB660074">
    <property type="protein sequence ID" value="CAD7222573.1"/>
    <property type="molecule type" value="Genomic_DNA"/>
</dbReference>
<organism evidence="2">
    <name type="scientific">Cyprideis torosa</name>
    <dbReference type="NCBI Taxonomy" id="163714"/>
    <lineage>
        <taxon>Eukaryota</taxon>
        <taxon>Metazoa</taxon>
        <taxon>Ecdysozoa</taxon>
        <taxon>Arthropoda</taxon>
        <taxon>Crustacea</taxon>
        <taxon>Oligostraca</taxon>
        <taxon>Ostracoda</taxon>
        <taxon>Podocopa</taxon>
        <taxon>Podocopida</taxon>
        <taxon>Cytherocopina</taxon>
        <taxon>Cytheroidea</taxon>
        <taxon>Cytherideidae</taxon>
        <taxon>Cyprideis</taxon>
    </lineage>
</organism>
<dbReference type="AlphaFoldDB" id="A0A7R8W0R8"/>
<feature type="compositionally biased region" description="Polar residues" evidence="1">
    <location>
        <begin position="59"/>
        <end position="75"/>
    </location>
</feature>
<name>A0A7R8W0R8_9CRUS</name>
<accession>A0A7R8W0R8</accession>
<gene>
    <name evidence="2" type="ORF">CTOB1V02_LOCUS575</name>
</gene>
<sequence>MGTSIMKKCLRDQKQGLSAAQYARPLPSLTCRCTRSRTSAELLGKRAKETYSLASRCSSLPFGPTSTQQQRTPPFSSDPLKVQHLQQTSKSFCSSSSPISSGMFHGLNTLVCVKASFRNVPPATTGAKYPAPSRA</sequence>